<evidence type="ECO:0000259" key="1">
    <source>
        <dbReference type="Pfam" id="PF02464"/>
    </source>
</evidence>
<accession>A0A562P4C1</accession>
<comment type="caution">
    <text evidence="2">The sequence shown here is derived from an EMBL/GenBank/DDBJ whole genome shotgun (WGS) entry which is preliminary data.</text>
</comment>
<dbReference type="Proteomes" id="UP000317122">
    <property type="component" value="Unassembled WGS sequence"/>
</dbReference>
<proteinExistence type="predicted"/>
<sequence>MSNSALAGALLQACQQRDIMLATAESCTGGMIIAALTDIAGSSAVVDRGFVTYSNEAKMEMLGVSAAALDAHGAVSRETAIEMAQGALKRSRAGLTLAVTGVAGPSGGSTEKPVGLVWFGVALTGRPVVSECQLFADKGRDFIRRETVRHALELGLRALAADQAAGAAP</sequence>
<dbReference type="InterPro" id="IPR036653">
    <property type="entry name" value="CinA-like_C"/>
</dbReference>
<dbReference type="AlphaFoldDB" id="A0A562P4C1"/>
<keyword evidence="3" id="KW-1185">Reference proteome</keyword>
<dbReference type="EMBL" id="VLKT01000010">
    <property type="protein sequence ID" value="TWI39193.1"/>
    <property type="molecule type" value="Genomic_DNA"/>
</dbReference>
<organism evidence="2 3">
    <name type="scientific">Mesorhizobium tianshanense</name>
    <dbReference type="NCBI Taxonomy" id="39844"/>
    <lineage>
        <taxon>Bacteria</taxon>
        <taxon>Pseudomonadati</taxon>
        <taxon>Pseudomonadota</taxon>
        <taxon>Alphaproteobacteria</taxon>
        <taxon>Hyphomicrobiales</taxon>
        <taxon>Phyllobacteriaceae</taxon>
        <taxon>Mesorhizobium</taxon>
    </lineage>
</organism>
<feature type="domain" description="CinA C-terminal" evidence="1">
    <location>
        <begin position="5"/>
        <end position="154"/>
    </location>
</feature>
<name>A0A562P4C1_9HYPH</name>
<reference evidence="2 3" key="1">
    <citation type="journal article" date="2015" name="Stand. Genomic Sci.">
        <title>Genomic Encyclopedia of Bacterial and Archaeal Type Strains, Phase III: the genomes of soil and plant-associated and newly described type strains.</title>
        <authorList>
            <person name="Whitman W.B."/>
            <person name="Woyke T."/>
            <person name="Klenk H.P."/>
            <person name="Zhou Y."/>
            <person name="Lilburn T.G."/>
            <person name="Beck B.J."/>
            <person name="De Vos P."/>
            <person name="Vandamme P."/>
            <person name="Eisen J.A."/>
            <person name="Garrity G."/>
            <person name="Hugenholtz P."/>
            <person name="Kyrpides N.C."/>
        </authorList>
    </citation>
    <scope>NUCLEOTIDE SEQUENCE [LARGE SCALE GENOMIC DNA]</scope>
    <source>
        <strain evidence="2 3">CGMCC 1.2546</strain>
    </source>
</reference>
<evidence type="ECO:0000313" key="3">
    <source>
        <dbReference type="Proteomes" id="UP000317122"/>
    </source>
</evidence>
<dbReference type="SUPFAM" id="SSF142433">
    <property type="entry name" value="CinA-like"/>
    <property type="match status" value="1"/>
</dbReference>
<evidence type="ECO:0000313" key="2">
    <source>
        <dbReference type="EMBL" id="TWI39193.1"/>
    </source>
</evidence>
<gene>
    <name evidence="2" type="ORF">IQ26_02043</name>
</gene>
<dbReference type="InterPro" id="IPR008136">
    <property type="entry name" value="CinA_C"/>
</dbReference>
<dbReference type="OrthoDB" id="9801454at2"/>
<dbReference type="RefSeq" id="WP_145716448.1">
    <property type="nucleotide sequence ID" value="NZ_BSPF01000131.1"/>
</dbReference>
<dbReference type="NCBIfam" id="TIGR00199">
    <property type="entry name" value="PncC_domain"/>
    <property type="match status" value="1"/>
</dbReference>
<dbReference type="Gene3D" id="3.90.950.20">
    <property type="entry name" value="CinA-like"/>
    <property type="match status" value="1"/>
</dbReference>
<dbReference type="Pfam" id="PF02464">
    <property type="entry name" value="CinA"/>
    <property type="match status" value="1"/>
</dbReference>
<protein>
    <submittedName>
        <fullName evidence="2">Nicotinamide-nucleotide amidase</fullName>
    </submittedName>
</protein>